<dbReference type="EMBL" id="SPIA01000003">
    <property type="protein sequence ID" value="TFH67565.1"/>
    <property type="molecule type" value="Genomic_DNA"/>
</dbReference>
<evidence type="ECO:0000256" key="8">
    <source>
        <dbReference type="SAM" id="SignalP"/>
    </source>
</evidence>
<keyword evidence="5 8" id="KW-0732">Signal</keyword>
<reference evidence="10 11" key="1">
    <citation type="submission" date="2019-03" db="EMBL/GenBank/DDBJ databases">
        <title>Draft genome of Gammaproteobacteria bacterium LSUCC0057, a member of the SAR92 clade.</title>
        <authorList>
            <person name="Lanclos V.C."/>
            <person name="Doiron C."/>
            <person name="Henson M.W."/>
            <person name="Thrash J.C."/>
        </authorList>
    </citation>
    <scope>NUCLEOTIDE SEQUENCE [LARGE SCALE GENOMIC DNA]</scope>
    <source>
        <strain evidence="10 11">LSUCC0057</strain>
    </source>
</reference>
<protein>
    <recommendedName>
        <fullName evidence="9">Trimeric autotransporter adhesin YadA-like C-terminal membrane anchor domain-containing protein</fullName>
    </recommendedName>
</protein>
<dbReference type="PROSITE" id="PS51318">
    <property type="entry name" value="TAT"/>
    <property type="match status" value="1"/>
</dbReference>
<dbReference type="Gene3D" id="3.30.1300.30">
    <property type="entry name" value="GSPII I/J protein-like"/>
    <property type="match status" value="1"/>
</dbReference>
<dbReference type="Pfam" id="PF03895">
    <property type="entry name" value="YadA_anchor"/>
    <property type="match status" value="1"/>
</dbReference>
<dbReference type="OrthoDB" id="1631723at2"/>
<evidence type="ECO:0000256" key="6">
    <source>
        <dbReference type="ARBA" id="ARBA00023136"/>
    </source>
</evidence>
<feature type="chain" id="PRO_5021222458" description="Trimeric autotransporter adhesin YadA-like C-terminal membrane anchor domain-containing protein" evidence="8">
    <location>
        <begin position="31"/>
        <end position="727"/>
    </location>
</feature>
<dbReference type="GO" id="GO:0009986">
    <property type="term" value="C:cell surface"/>
    <property type="evidence" value="ECO:0007669"/>
    <property type="project" value="UniProtKB-SubCell"/>
</dbReference>
<evidence type="ECO:0000256" key="7">
    <source>
        <dbReference type="ARBA" id="ARBA00023237"/>
    </source>
</evidence>
<accession>A0A4Y8UFI2</accession>
<feature type="domain" description="Trimeric autotransporter adhesin YadA-like C-terminal membrane anchor" evidence="9">
    <location>
        <begin position="671"/>
        <end position="727"/>
    </location>
</feature>
<name>A0A4Y8UFI2_9GAMM</name>
<evidence type="ECO:0000256" key="1">
    <source>
        <dbReference type="ARBA" id="ARBA00004241"/>
    </source>
</evidence>
<gene>
    <name evidence="10" type="ORF">E3W66_08850</name>
</gene>
<evidence type="ECO:0000256" key="3">
    <source>
        <dbReference type="ARBA" id="ARBA00022452"/>
    </source>
</evidence>
<dbReference type="InterPro" id="IPR005594">
    <property type="entry name" value="YadA_C"/>
</dbReference>
<organism evidence="10 11">
    <name type="scientific">Gammaproteobacteria bacterium LSUCC0057</name>
    <dbReference type="NCBI Taxonomy" id="2559237"/>
    <lineage>
        <taxon>Bacteria</taxon>
        <taxon>Pseudomonadati</taxon>
        <taxon>Pseudomonadota</taxon>
        <taxon>Gammaproteobacteria</taxon>
        <taxon>Cellvibrionales</taxon>
        <taxon>Porticoccaceae</taxon>
        <taxon>SAR92 clade</taxon>
    </lineage>
</organism>
<dbReference type="AlphaFoldDB" id="A0A4Y8UFI2"/>
<evidence type="ECO:0000256" key="2">
    <source>
        <dbReference type="ARBA" id="ARBA00004442"/>
    </source>
</evidence>
<comment type="subcellular location">
    <subcellularLocation>
        <location evidence="2">Cell outer membrane</location>
    </subcellularLocation>
    <subcellularLocation>
        <location evidence="1">Cell surface</location>
    </subcellularLocation>
</comment>
<dbReference type="SUPFAM" id="SSF54523">
    <property type="entry name" value="Pili subunits"/>
    <property type="match status" value="1"/>
</dbReference>
<keyword evidence="6" id="KW-0472">Membrane</keyword>
<dbReference type="Proteomes" id="UP000298133">
    <property type="component" value="Unassembled WGS sequence"/>
</dbReference>
<keyword evidence="4" id="KW-0812">Transmembrane</keyword>
<dbReference type="InterPro" id="IPR045584">
    <property type="entry name" value="Pilin-like"/>
</dbReference>
<comment type="caution">
    <text evidence="10">The sequence shown here is derived from an EMBL/GenBank/DDBJ whole genome shotgun (WGS) entry which is preliminary data.</text>
</comment>
<keyword evidence="11" id="KW-1185">Reference proteome</keyword>
<evidence type="ECO:0000313" key="10">
    <source>
        <dbReference type="EMBL" id="TFH67565.1"/>
    </source>
</evidence>
<evidence type="ECO:0000259" key="9">
    <source>
        <dbReference type="Pfam" id="PF03895"/>
    </source>
</evidence>
<feature type="signal peptide" evidence="8">
    <location>
        <begin position="1"/>
        <end position="30"/>
    </location>
</feature>
<evidence type="ECO:0000313" key="11">
    <source>
        <dbReference type="Proteomes" id="UP000298133"/>
    </source>
</evidence>
<evidence type="ECO:0000256" key="4">
    <source>
        <dbReference type="ARBA" id="ARBA00022692"/>
    </source>
</evidence>
<dbReference type="GO" id="GO:0009279">
    <property type="term" value="C:cell outer membrane"/>
    <property type="evidence" value="ECO:0007669"/>
    <property type="project" value="UniProtKB-SubCell"/>
</dbReference>
<dbReference type="InterPro" id="IPR006311">
    <property type="entry name" value="TAT_signal"/>
</dbReference>
<evidence type="ECO:0000256" key="5">
    <source>
        <dbReference type="ARBA" id="ARBA00022729"/>
    </source>
</evidence>
<sequence length="727" mass="72526">MNKFTRKASSTAFRRGFLLWAAIAAGTASAANMPAKEADDAELAGNNNVLINADVSSNGEGSIFLGFDQTRIDINGDQVSTGTVGVRVTTGGTTLYNNTTIEKSASVGTSLDVGTDIRVNGAIFDGNDSSVNIGEDLAVAGSAAVSANLTVNGTISDGNDDTVNIADNLAVNGIITDGNDDTVNIGENIAIAGNATISSDLILDGTISDGSDDTVNISENLDVAGATSSLGLSNTGTLSQIGTTNINTTGSAATAIGNSGAETAVSATAGNAALSLSQDNASLMLGSHGLDIDGESATTTLSGGTNSASLALQDARATLAVGTATSSETDVLIVNGSDVGDDRTTTSVTLGGSNNTATQLISGANSLQINDGLGSNPALSLTGTLDDSSTATTGVLITGSAQKAPFDPTATIPTPSWADVAIQSAHYNGEGTGSAILITDYGVQIISPQPVAGQDIHNNIGLNYGAGNVINNLGGGTGATQNNIGVGSGVSTTTIGSTTAGSAVTTQAGNTTTRIINGASTTQLTAGDGVGDSVLVDSSNGTTTAHSGTVLKGAVAVHTTADQFGKLTTTESAAEVAQSSATITVTNGDGNTHGFYVDEQRAVISGGRYSSAMILDDRGATFGNTSNGNPIQVHGVYDGSADFDAVNVRQLKKSYAGIAGVAALSQITAPLEGKRYSFGIGAGHFEGEEALALGFKARYKNTTVLSFGATHDTQDRKVVAAGATWSW</sequence>
<keyword evidence="7" id="KW-0998">Cell outer membrane</keyword>
<keyword evidence="3" id="KW-1134">Transmembrane beta strand</keyword>
<proteinExistence type="predicted"/>